<sequence length="117" mass="13197">MNGNGTRRVRTNKGVPRVKIWVGNLIKHFAGILNAGELRQSRCLNEFAGRVRIKKEASSEHSRMDLFEVLGARAMIDHCDYRMVCKVSVIVDGGKIGIQVVTLNIHVWSSHKFPELK</sequence>
<dbReference type="Proteomes" id="UP000834106">
    <property type="component" value="Chromosome 9"/>
</dbReference>
<keyword evidence="2" id="KW-1185">Reference proteome</keyword>
<protein>
    <submittedName>
        <fullName evidence="1">Uncharacterized protein</fullName>
    </submittedName>
</protein>
<gene>
    <name evidence="1" type="ORF">FPE_LOCUS15214</name>
</gene>
<dbReference type="AlphaFoldDB" id="A0AAD2DVS4"/>
<reference evidence="1" key="1">
    <citation type="submission" date="2023-05" db="EMBL/GenBank/DDBJ databases">
        <authorList>
            <person name="Huff M."/>
        </authorList>
    </citation>
    <scope>NUCLEOTIDE SEQUENCE</scope>
</reference>
<accession>A0AAD2DVS4</accession>
<dbReference type="EMBL" id="OU503044">
    <property type="protein sequence ID" value="CAI9767784.1"/>
    <property type="molecule type" value="Genomic_DNA"/>
</dbReference>
<organism evidence="1 2">
    <name type="scientific">Fraxinus pennsylvanica</name>
    <dbReference type="NCBI Taxonomy" id="56036"/>
    <lineage>
        <taxon>Eukaryota</taxon>
        <taxon>Viridiplantae</taxon>
        <taxon>Streptophyta</taxon>
        <taxon>Embryophyta</taxon>
        <taxon>Tracheophyta</taxon>
        <taxon>Spermatophyta</taxon>
        <taxon>Magnoliopsida</taxon>
        <taxon>eudicotyledons</taxon>
        <taxon>Gunneridae</taxon>
        <taxon>Pentapetalae</taxon>
        <taxon>asterids</taxon>
        <taxon>lamiids</taxon>
        <taxon>Lamiales</taxon>
        <taxon>Oleaceae</taxon>
        <taxon>Oleeae</taxon>
        <taxon>Fraxinus</taxon>
    </lineage>
</organism>
<evidence type="ECO:0000313" key="2">
    <source>
        <dbReference type="Proteomes" id="UP000834106"/>
    </source>
</evidence>
<proteinExistence type="predicted"/>
<name>A0AAD2DVS4_9LAMI</name>
<evidence type="ECO:0000313" key="1">
    <source>
        <dbReference type="EMBL" id="CAI9767784.1"/>
    </source>
</evidence>